<feature type="transmembrane region" description="Helical" evidence="6">
    <location>
        <begin position="202"/>
        <end position="221"/>
    </location>
</feature>
<protein>
    <recommendedName>
        <fullName evidence="7">Rhodopsin domain-containing protein</fullName>
    </recommendedName>
</protein>
<dbReference type="OrthoDB" id="5417844at2759"/>
<comment type="similarity">
    <text evidence="5">Belongs to the SAT4 family.</text>
</comment>
<evidence type="ECO:0000256" key="4">
    <source>
        <dbReference type="ARBA" id="ARBA00023136"/>
    </source>
</evidence>
<evidence type="ECO:0000256" key="2">
    <source>
        <dbReference type="ARBA" id="ARBA00022692"/>
    </source>
</evidence>
<feature type="transmembrane region" description="Helical" evidence="6">
    <location>
        <begin position="12"/>
        <end position="33"/>
    </location>
</feature>
<reference evidence="8 9" key="1">
    <citation type="submission" date="2019-06" db="EMBL/GenBank/DDBJ databases">
        <title>Genome Sequence of the Brown Rot Fungal Pathogen Monilinia laxa.</title>
        <authorList>
            <person name="De Miccolis Angelini R.M."/>
            <person name="Landi L."/>
            <person name="Abate D."/>
            <person name="Pollastro S."/>
            <person name="Romanazzi G."/>
            <person name="Faretra F."/>
        </authorList>
    </citation>
    <scope>NUCLEOTIDE SEQUENCE [LARGE SCALE GENOMIC DNA]</scope>
    <source>
        <strain evidence="8 9">Mlax316</strain>
    </source>
</reference>
<keyword evidence="2 6" id="KW-0812">Transmembrane</keyword>
<feature type="transmembrane region" description="Helical" evidence="6">
    <location>
        <begin position="45"/>
        <end position="66"/>
    </location>
</feature>
<feature type="transmembrane region" description="Helical" evidence="6">
    <location>
        <begin position="86"/>
        <end position="112"/>
    </location>
</feature>
<evidence type="ECO:0000259" key="7">
    <source>
        <dbReference type="Pfam" id="PF20684"/>
    </source>
</evidence>
<comment type="subcellular location">
    <subcellularLocation>
        <location evidence="1">Membrane</location>
        <topology evidence="1">Multi-pass membrane protein</topology>
    </subcellularLocation>
</comment>
<dbReference type="PANTHER" id="PTHR33048:SF93">
    <property type="entry name" value="INTEGRAL MEMBRANE PROTEIN"/>
    <property type="match status" value="1"/>
</dbReference>
<keyword evidence="3 6" id="KW-1133">Transmembrane helix</keyword>
<keyword evidence="9" id="KW-1185">Reference proteome</keyword>
<dbReference type="GO" id="GO:0016020">
    <property type="term" value="C:membrane"/>
    <property type="evidence" value="ECO:0007669"/>
    <property type="project" value="UniProtKB-SubCell"/>
</dbReference>
<comment type="caution">
    <text evidence="8">The sequence shown here is derived from an EMBL/GenBank/DDBJ whole genome shotgun (WGS) entry which is preliminary data.</text>
</comment>
<feature type="domain" description="Rhodopsin" evidence="7">
    <location>
        <begin position="29"/>
        <end position="266"/>
    </location>
</feature>
<feature type="transmembrane region" description="Helical" evidence="6">
    <location>
        <begin position="164"/>
        <end position="190"/>
    </location>
</feature>
<proteinExistence type="inferred from homology"/>
<dbReference type="EMBL" id="VIGI01000006">
    <property type="protein sequence ID" value="KAB8298893.1"/>
    <property type="molecule type" value="Genomic_DNA"/>
</dbReference>
<dbReference type="PANTHER" id="PTHR33048">
    <property type="entry name" value="PTH11-LIKE INTEGRAL MEMBRANE PROTEIN (AFU_ORTHOLOGUE AFUA_5G11245)"/>
    <property type="match status" value="1"/>
</dbReference>
<evidence type="ECO:0000313" key="9">
    <source>
        <dbReference type="Proteomes" id="UP000326757"/>
    </source>
</evidence>
<dbReference type="Pfam" id="PF20684">
    <property type="entry name" value="Fung_rhodopsin"/>
    <property type="match status" value="1"/>
</dbReference>
<evidence type="ECO:0000256" key="3">
    <source>
        <dbReference type="ARBA" id="ARBA00022989"/>
    </source>
</evidence>
<evidence type="ECO:0000256" key="5">
    <source>
        <dbReference type="ARBA" id="ARBA00038359"/>
    </source>
</evidence>
<evidence type="ECO:0000256" key="6">
    <source>
        <dbReference type="SAM" id="Phobius"/>
    </source>
</evidence>
<dbReference type="InterPro" id="IPR052337">
    <property type="entry name" value="SAT4-like"/>
</dbReference>
<dbReference type="InterPro" id="IPR049326">
    <property type="entry name" value="Rhodopsin_dom_fungi"/>
</dbReference>
<feature type="transmembrane region" description="Helical" evidence="6">
    <location>
        <begin position="124"/>
        <end position="144"/>
    </location>
</feature>
<feature type="transmembrane region" description="Helical" evidence="6">
    <location>
        <begin position="241"/>
        <end position="261"/>
    </location>
</feature>
<gene>
    <name evidence="8" type="ORF">EYC80_001051</name>
</gene>
<dbReference type="AlphaFoldDB" id="A0A5N6K842"/>
<dbReference type="Proteomes" id="UP000326757">
    <property type="component" value="Unassembled WGS sequence"/>
</dbReference>
<evidence type="ECO:0000313" key="8">
    <source>
        <dbReference type="EMBL" id="KAB8298893.1"/>
    </source>
</evidence>
<organism evidence="8 9">
    <name type="scientific">Monilinia laxa</name>
    <name type="common">Brown rot fungus</name>
    <name type="synonym">Sclerotinia laxa</name>
    <dbReference type="NCBI Taxonomy" id="61186"/>
    <lineage>
        <taxon>Eukaryota</taxon>
        <taxon>Fungi</taxon>
        <taxon>Dikarya</taxon>
        <taxon>Ascomycota</taxon>
        <taxon>Pezizomycotina</taxon>
        <taxon>Leotiomycetes</taxon>
        <taxon>Helotiales</taxon>
        <taxon>Sclerotiniaceae</taxon>
        <taxon>Monilinia</taxon>
    </lineage>
</organism>
<evidence type="ECO:0000256" key="1">
    <source>
        <dbReference type="ARBA" id="ARBA00004141"/>
    </source>
</evidence>
<accession>A0A5N6K842</accession>
<name>A0A5N6K842_MONLA</name>
<keyword evidence="4 6" id="KW-0472">Membrane</keyword>
<sequence length="431" mass="47405">MTVPLTPKGQQLLGVLWMEVVLSLLFISLRLYTRKFVGGAPGIDDYLLILSWGLMTAFAACISRSVAFGMGTHASALNLEDNSHGILWLLIGQFLISISMGVSKCAVAFFLIRIVNKLWHKILLYFWMLTIMVLSLLLAIAVFAQCTPVQSIWDPRIEGTCTLSLTIIAKLMCSWSAAMDFFLAAFPWAVIWNLNMKKKEKITICVSLSLGVIAGLCGIVRTTTLDALGETDDYLYAVSDSVMWTMSELTATIICVSIPALRPLYNRLTGANSTGGPYQNYGYDNNKSGATSGGEYGLKPMNRGNKDQYGVEVTQGGADNDTDSDTCILSESPQSPTNGGIRRHHEVTVTYEDGMSATSSKQHNDEKEIRFRAEMGGIIDNFSHEMFIAEWLVTSSGLENYSGIRGTVELSSLPSPQKSIDYLVLYFPPRN</sequence>